<proteinExistence type="predicted"/>
<dbReference type="InterPro" id="IPR044730">
    <property type="entry name" value="RNase_H-like_dom_plant"/>
</dbReference>
<dbReference type="PANTHER" id="PTHR47723">
    <property type="entry name" value="OS05G0353850 PROTEIN"/>
    <property type="match status" value="1"/>
</dbReference>
<feature type="domain" description="Reverse transcriptase zinc-binding" evidence="2">
    <location>
        <begin position="1"/>
        <end position="59"/>
    </location>
</feature>
<gene>
    <name evidence="3" type="ORF">RDI58_014717</name>
</gene>
<evidence type="ECO:0000313" key="4">
    <source>
        <dbReference type="Proteomes" id="UP001371456"/>
    </source>
</evidence>
<feature type="domain" description="RNase H type-1" evidence="1">
    <location>
        <begin position="65"/>
        <end position="154"/>
    </location>
</feature>
<name>A0AAN8YBA1_SOLBU</name>
<reference evidence="3 4" key="1">
    <citation type="submission" date="2024-02" db="EMBL/GenBank/DDBJ databases">
        <title>de novo genome assembly of Solanum bulbocastanum strain 11H21.</title>
        <authorList>
            <person name="Hosaka A.J."/>
        </authorList>
    </citation>
    <scope>NUCLEOTIDE SEQUENCE [LARGE SCALE GENOMIC DNA]</scope>
    <source>
        <tissue evidence="3">Young leaves</tissue>
    </source>
</reference>
<dbReference type="InterPro" id="IPR002156">
    <property type="entry name" value="RNaseH_domain"/>
</dbReference>
<dbReference type="SUPFAM" id="SSF53098">
    <property type="entry name" value="Ribonuclease H-like"/>
    <property type="match status" value="1"/>
</dbReference>
<evidence type="ECO:0000259" key="1">
    <source>
        <dbReference type="Pfam" id="PF13456"/>
    </source>
</evidence>
<dbReference type="InterPro" id="IPR053151">
    <property type="entry name" value="RNase_H-like"/>
</dbReference>
<dbReference type="InterPro" id="IPR012337">
    <property type="entry name" value="RNaseH-like_sf"/>
</dbReference>
<dbReference type="InterPro" id="IPR036397">
    <property type="entry name" value="RNaseH_sf"/>
</dbReference>
<dbReference type="CDD" id="cd06222">
    <property type="entry name" value="RNase_H_like"/>
    <property type="match status" value="1"/>
</dbReference>
<dbReference type="Pfam" id="PF13456">
    <property type="entry name" value="RVT_3"/>
    <property type="match status" value="1"/>
</dbReference>
<keyword evidence="4" id="KW-1185">Reference proteome</keyword>
<accession>A0AAN8YBA1</accession>
<evidence type="ECO:0000313" key="3">
    <source>
        <dbReference type="EMBL" id="KAK6786192.1"/>
    </source>
</evidence>
<dbReference type="Pfam" id="PF13966">
    <property type="entry name" value="zf-RVT"/>
    <property type="match status" value="1"/>
</dbReference>
<sequence>MPFKVSFYSWRIWKKRLPIGKVLISNKIFDYVVCWCCNQGAQESIEHLFVRCSDSKTMWKDFVADGACKDNSGPSSGAYCVRDAAGRFIYAKTKRLGYCTNLMVEIKAFRLGLEYCTSQNLVPLTMKTDSLSVKKILDGLWLAMKVRKIWRLMEGVPAVVEHMLIVKPMLTFKSYQEMQEQY</sequence>
<comment type="caution">
    <text evidence="3">The sequence shown here is derived from an EMBL/GenBank/DDBJ whole genome shotgun (WGS) entry which is preliminary data.</text>
</comment>
<dbReference type="Gene3D" id="3.30.420.10">
    <property type="entry name" value="Ribonuclease H-like superfamily/Ribonuclease H"/>
    <property type="match status" value="1"/>
</dbReference>
<dbReference type="GO" id="GO:0004523">
    <property type="term" value="F:RNA-DNA hybrid ribonuclease activity"/>
    <property type="evidence" value="ECO:0007669"/>
    <property type="project" value="InterPro"/>
</dbReference>
<organism evidence="3 4">
    <name type="scientific">Solanum bulbocastanum</name>
    <name type="common">Wild potato</name>
    <dbReference type="NCBI Taxonomy" id="147425"/>
    <lineage>
        <taxon>Eukaryota</taxon>
        <taxon>Viridiplantae</taxon>
        <taxon>Streptophyta</taxon>
        <taxon>Embryophyta</taxon>
        <taxon>Tracheophyta</taxon>
        <taxon>Spermatophyta</taxon>
        <taxon>Magnoliopsida</taxon>
        <taxon>eudicotyledons</taxon>
        <taxon>Gunneridae</taxon>
        <taxon>Pentapetalae</taxon>
        <taxon>asterids</taxon>
        <taxon>lamiids</taxon>
        <taxon>Solanales</taxon>
        <taxon>Solanaceae</taxon>
        <taxon>Solanoideae</taxon>
        <taxon>Solaneae</taxon>
        <taxon>Solanum</taxon>
    </lineage>
</organism>
<protein>
    <submittedName>
        <fullName evidence="3">Uncharacterized protein</fullName>
    </submittedName>
</protein>
<dbReference type="GO" id="GO:0003676">
    <property type="term" value="F:nucleic acid binding"/>
    <property type="evidence" value="ECO:0007669"/>
    <property type="project" value="InterPro"/>
</dbReference>
<dbReference type="EMBL" id="JBANQN010000006">
    <property type="protein sequence ID" value="KAK6786192.1"/>
    <property type="molecule type" value="Genomic_DNA"/>
</dbReference>
<dbReference type="AlphaFoldDB" id="A0AAN8YBA1"/>
<dbReference type="Proteomes" id="UP001371456">
    <property type="component" value="Unassembled WGS sequence"/>
</dbReference>
<dbReference type="PANTHER" id="PTHR47723:SF24">
    <property type="entry name" value="RNASE H TYPE-1 DOMAIN-CONTAINING PROTEIN"/>
    <property type="match status" value="1"/>
</dbReference>
<evidence type="ECO:0000259" key="2">
    <source>
        <dbReference type="Pfam" id="PF13966"/>
    </source>
</evidence>
<dbReference type="InterPro" id="IPR026960">
    <property type="entry name" value="RVT-Znf"/>
</dbReference>